<dbReference type="Proteomes" id="UP000032427">
    <property type="component" value="Chromosome 1"/>
</dbReference>
<gene>
    <name evidence="1" type="ORF">AWOD_I_1312</name>
</gene>
<dbReference type="EMBL" id="LN554846">
    <property type="protein sequence ID" value="CED71391.1"/>
    <property type="molecule type" value="Genomic_DNA"/>
</dbReference>
<dbReference type="AlphaFoldDB" id="A0A090IKZ0"/>
<keyword evidence="2" id="KW-1185">Reference proteome</keyword>
<dbReference type="KEGG" id="awd:AWOD_I_1312"/>
<proteinExistence type="predicted"/>
<dbReference type="OrthoDB" id="6885412at2"/>
<reference evidence="2" key="1">
    <citation type="submission" date="2014-09" db="EMBL/GenBank/DDBJ databases">
        <authorList>
            <person name="Hjerde E."/>
        </authorList>
    </citation>
    <scope>NUCLEOTIDE SEQUENCE [LARGE SCALE GENOMIC DNA]</scope>
    <source>
        <strain evidence="2">06/09/139</strain>
    </source>
</reference>
<dbReference type="HOGENOM" id="CLU_661633_0_0_6"/>
<evidence type="ECO:0000313" key="2">
    <source>
        <dbReference type="Proteomes" id="UP000032427"/>
    </source>
</evidence>
<name>A0A090IKZ0_9GAMM</name>
<protein>
    <submittedName>
        <fullName evidence="1">Uncharacterized protein</fullName>
    </submittedName>
</protein>
<organism evidence="1 2">
    <name type="scientific">Aliivibrio wodanis</name>
    <dbReference type="NCBI Taxonomy" id="80852"/>
    <lineage>
        <taxon>Bacteria</taxon>
        <taxon>Pseudomonadati</taxon>
        <taxon>Pseudomonadota</taxon>
        <taxon>Gammaproteobacteria</taxon>
        <taxon>Vibrionales</taxon>
        <taxon>Vibrionaceae</taxon>
        <taxon>Aliivibrio</taxon>
    </lineage>
</organism>
<dbReference type="GeneID" id="28543698"/>
<evidence type="ECO:0000313" key="1">
    <source>
        <dbReference type="EMBL" id="CED71391.1"/>
    </source>
</evidence>
<accession>A0A090IKZ0</accession>
<dbReference type="PATRIC" id="fig|80852.17.peg.1349"/>
<sequence>MKDIDFNFTGFHGTPGRCHIRIARKSANHKIVVVCSQYKNYYGTSVTNAMEIIARKLFNEIHNNNLYDLSLSERSVELVWHDDVNWFEKKLVELNENKYKYRFMSHTLNLHTVFDEVLWIERYPKGVCSFEFDDLYSVATIKESGFPEWKGRPTNELVKENTGYDIEELFLESDFDLKSTKESQIVNNGLTVSTEPLIDLNSIERNFEWIDDILKILPAKIISHEFDSGTKENEMLWEKDIQSLVGSIFNTCFPHRDLFDNEYAVSSKIGVANKSGSKKKCDLVIFSPGKKDPSSMVEVKRVVCSDVPYGAFCQDLGKLLLYSKLIKSNAYFLVCGEPDGINNFQELIREEFSVHKLKLSDEYSSLLKKNHIFTVFTKLVGSSRDGSVAIWKIAHDKDSIDRNNSARYVISEKNS</sequence>